<evidence type="ECO:0000313" key="2">
    <source>
        <dbReference type="Proteomes" id="UP001311232"/>
    </source>
</evidence>
<reference evidence="1 2" key="1">
    <citation type="submission" date="2021-06" db="EMBL/GenBank/DDBJ databases">
        <authorList>
            <person name="Palmer J.M."/>
        </authorList>
    </citation>
    <scope>NUCLEOTIDE SEQUENCE [LARGE SCALE GENOMIC DNA]</scope>
    <source>
        <strain evidence="1 2">MEX-2019</strain>
        <tissue evidence="1">Muscle</tissue>
    </source>
</reference>
<name>A0AAV9SD64_9TELE</name>
<dbReference type="AlphaFoldDB" id="A0AAV9SD64"/>
<dbReference type="EMBL" id="JAHHUM010000581">
    <property type="protein sequence ID" value="KAK5619304.1"/>
    <property type="molecule type" value="Genomic_DNA"/>
</dbReference>
<gene>
    <name evidence="1" type="ORF">CRENBAI_015531</name>
</gene>
<sequence>MYRLKGSCADVTACFLQRRKYTDRAFFSVVVLLTFRQKISRFVVIRIFEGVSEGLEERTETLITRMYFSLKMLAIWSRNSLLFGGIFELKIPHCEDRDGRGRGFLSHLKPTQPTMWGVFK</sequence>
<protein>
    <submittedName>
        <fullName evidence="1">Uncharacterized protein</fullName>
    </submittedName>
</protein>
<comment type="caution">
    <text evidence="1">The sequence shown here is derived from an EMBL/GenBank/DDBJ whole genome shotgun (WGS) entry which is preliminary data.</text>
</comment>
<evidence type="ECO:0000313" key="1">
    <source>
        <dbReference type="EMBL" id="KAK5619304.1"/>
    </source>
</evidence>
<accession>A0AAV9SD64</accession>
<proteinExistence type="predicted"/>
<organism evidence="1 2">
    <name type="scientific">Crenichthys baileyi</name>
    <name type="common">White River springfish</name>
    <dbReference type="NCBI Taxonomy" id="28760"/>
    <lineage>
        <taxon>Eukaryota</taxon>
        <taxon>Metazoa</taxon>
        <taxon>Chordata</taxon>
        <taxon>Craniata</taxon>
        <taxon>Vertebrata</taxon>
        <taxon>Euteleostomi</taxon>
        <taxon>Actinopterygii</taxon>
        <taxon>Neopterygii</taxon>
        <taxon>Teleostei</taxon>
        <taxon>Neoteleostei</taxon>
        <taxon>Acanthomorphata</taxon>
        <taxon>Ovalentaria</taxon>
        <taxon>Atherinomorphae</taxon>
        <taxon>Cyprinodontiformes</taxon>
        <taxon>Goodeidae</taxon>
        <taxon>Crenichthys</taxon>
    </lineage>
</organism>
<dbReference type="Proteomes" id="UP001311232">
    <property type="component" value="Unassembled WGS sequence"/>
</dbReference>
<keyword evidence="2" id="KW-1185">Reference proteome</keyword>